<feature type="compositionally biased region" description="Low complexity" evidence="1">
    <location>
        <begin position="1390"/>
        <end position="1423"/>
    </location>
</feature>
<feature type="transmembrane region" description="Helical" evidence="2">
    <location>
        <begin position="573"/>
        <end position="591"/>
    </location>
</feature>
<feature type="region of interest" description="Disordered" evidence="1">
    <location>
        <begin position="1024"/>
        <end position="1081"/>
    </location>
</feature>
<feature type="compositionally biased region" description="Basic and acidic residues" evidence="1">
    <location>
        <begin position="783"/>
        <end position="792"/>
    </location>
</feature>
<feature type="domain" description="RING-type" evidence="3">
    <location>
        <begin position="1448"/>
        <end position="1560"/>
    </location>
</feature>
<feature type="region of interest" description="Disordered" evidence="1">
    <location>
        <begin position="648"/>
        <end position="700"/>
    </location>
</feature>
<feature type="compositionally biased region" description="Low complexity" evidence="1">
    <location>
        <begin position="1070"/>
        <end position="1081"/>
    </location>
</feature>
<sequence>MDSLSSHLLPRSRDVEVHQLRLVSPDAGINNVPISSTANTGRGESLPPDFSSRPLFSGSGLALPRSSMQISIPSSSPPPSTATRPSTRPRGGPQSEESEAEAGRVPLSPLDQEALDATLGGVSKFSGLRSLVILVFGLLPLLMEIQLLLPSLTGHLDTRTWVYVHQTLNAEELTESIVVPLSTAQVTFAAQQARRRAQLEQSKAGHEPRPAKSGGETRTPSGGERGGQGDKTEAESRADSLAFQQLGEPFPILLVPQYNSETSLFKQLRLWHFFRKRSAEGENGEGSTEDDQKPRKRLTASPLLPPAPSPASSQGTAASNSYPFPSINGRSVRDSPIFPLAVEASSCTSCLQFFQPGVLPLSVASFPPASSSPFAPAESPSPVGRSGVSEASQEGATRTDLSPGASKSHASSSLPSETPEPVSATDGGVLGEAAVAFEAEREREGEREGERGSSDDKRRLRLGVMIRKHSVSPQESSLASFALPPGDAEQPSPVSPSALSPSSHGPTLFSWVDPEHYDVTPPLLLVYASLVVMMIRWFSLAVRALGEALLLQDDLDPTGAVLSSAAVSKPLRVVGGFSVWALGFCIFPYSLSATQGCMAGDMDGTNIPVPVFYAYFQYSIWVALLLALVARRLSKFFKRRASALEAEARRRRQDAYRAPSSQAAFVSTPGPVGPNSGEASSVSGGERGAESSAYAAQAPSASSSGLPAAAVASLELETQVPREHESPGQDDPASSLSSPSSSLASSAEQSFIQEARTPLRVSFLPPSQDPAATFTAGSLRTSGVEERRNGRGRSRDFTNATLLLMGYRLLIQRLCRRAQTMWSVLMWRRDHLFGSRYHAYREMCSVAAFLLSAHTISGALVVLLGPIQPWMQAVWLHILCMFVEAVARIQIAKGEERAQNARVMAVNPELFAAGGLRRPLFNVGVGARASAAAGGTPWGYAFVEEPRDRLLLKQLSSTYFSIAERIVDQVTASVAVASSGCCCFPVVSSPRSLSSLERGNGEELTVPLRSGHEASSSSATLPTTLASLPLGVPPASAPGPQDRVPSSASSLPLASENASKAERERPSPSPTGASSSSGSSARGVAASCSALSIRCAAASETRLPEGKMEEQLYVGAGGEASRVSRHAGERSSAPSEPPRHSRRRSPRQREDDEGRQEREREERGKRNSGAGRIREAEREKDLENSATLAETPEGEAGGRGAPRWGQQRGGREPSKGARDDEGPEETLGSTARRNRMDLHEERETERVFRVAHERKKGGETRSQPDKSGGTGEGDQGPRRENEERRPCGDEVDQVEGTASDEKGRPRTRARSLDSTHPLSCSEDNATVDSLSSRNVPSPGASPPCGHPSTEFGSPWSSSTACSHSSPPFKLESASQLLPACAPARSPPSSPTSSSPPSSPAASVVSSSPSSPGPDSAAARPPASTEHACHLASDSAASASVTALSFSACEICAEAAANAILLPCGHGGCCEACALLVVEKEHQRARSQSVTWLREWLGHPSASALLPFSSAAARLSFRQPGASTAPAAGRTEERVGASAGRRDEDQERETGLFRLPRCPFCRQAVERVVKIDGMCGDSQGYIAAHTVALVTVGGNAGRTRHSRATFR</sequence>
<feature type="compositionally biased region" description="Low complexity" evidence="1">
    <location>
        <begin position="1353"/>
        <end position="1367"/>
    </location>
</feature>
<proteinExistence type="predicted"/>
<feature type="compositionally biased region" description="Low complexity" evidence="1">
    <location>
        <begin position="491"/>
        <end position="501"/>
    </location>
</feature>
<feature type="region of interest" description="Disordered" evidence="1">
    <location>
        <begin position="195"/>
        <end position="237"/>
    </location>
</feature>
<feature type="compositionally biased region" description="Basic and acidic residues" evidence="1">
    <location>
        <begin position="1147"/>
        <end position="1165"/>
    </location>
</feature>
<feature type="compositionally biased region" description="Low complexity" evidence="1">
    <location>
        <begin position="732"/>
        <end position="747"/>
    </location>
</feature>
<feature type="region of interest" description="Disordered" evidence="1">
    <location>
        <begin position="1519"/>
        <end position="1547"/>
    </location>
</feature>
<feature type="transmembrane region" description="Helical" evidence="2">
    <location>
        <begin position="846"/>
        <end position="867"/>
    </location>
</feature>
<feature type="transmembrane region" description="Helical" evidence="2">
    <location>
        <begin position="524"/>
        <end position="542"/>
    </location>
</feature>
<feature type="compositionally biased region" description="Basic and acidic residues" evidence="1">
    <location>
        <begin position="438"/>
        <end position="458"/>
    </location>
</feature>
<evidence type="ECO:0000256" key="2">
    <source>
        <dbReference type="SAM" id="Phobius"/>
    </source>
</evidence>
<feature type="compositionally biased region" description="Low complexity" evidence="1">
    <location>
        <begin position="81"/>
        <end position="95"/>
    </location>
</feature>
<keyword evidence="2" id="KW-0812">Transmembrane</keyword>
<feature type="compositionally biased region" description="Low complexity" evidence="1">
    <location>
        <begin position="1045"/>
        <end position="1055"/>
    </location>
</feature>
<organism evidence="4">
    <name type="scientific">Neospora caninum (strain Liverpool)</name>
    <dbReference type="NCBI Taxonomy" id="572307"/>
    <lineage>
        <taxon>Eukaryota</taxon>
        <taxon>Sar</taxon>
        <taxon>Alveolata</taxon>
        <taxon>Apicomplexa</taxon>
        <taxon>Conoidasida</taxon>
        <taxon>Coccidia</taxon>
        <taxon>Eucoccidiorida</taxon>
        <taxon>Eimeriorina</taxon>
        <taxon>Sarcocystidae</taxon>
        <taxon>Neospora</taxon>
    </lineage>
</organism>
<feature type="region of interest" description="Disordered" evidence="1">
    <location>
        <begin position="279"/>
        <end position="322"/>
    </location>
</feature>
<feature type="region of interest" description="Disordered" evidence="1">
    <location>
        <begin position="22"/>
        <end position="53"/>
    </location>
</feature>
<dbReference type="InterPro" id="IPR001841">
    <property type="entry name" value="Znf_RING"/>
</dbReference>
<feature type="compositionally biased region" description="Basic and acidic residues" evidence="1">
    <location>
        <begin position="227"/>
        <end position="237"/>
    </location>
</feature>
<feature type="compositionally biased region" description="Polar residues" evidence="1">
    <location>
        <begin position="389"/>
        <end position="400"/>
    </location>
</feature>
<feature type="compositionally biased region" description="Basic and acidic residues" evidence="1">
    <location>
        <begin position="1234"/>
        <end position="1264"/>
    </location>
</feature>
<evidence type="ECO:0000256" key="1">
    <source>
        <dbReference type="SAM" id="MobiDB-lite"/>
    </source>
</evidence>
<feature type="region of interest" description="Disordered" evidence="1">
    <location>
        <begin position="68"/>
        <end position="109"/>
    </location>
</feature>
<feature type="compositionally biased region" description="Low complexity" evidence="1">
    <location>
        <begin position="369"/>
        <end position="383"/>
    </location>
</feature>
<feature type="compositionally biased region" description="Basic and acidic residues" evidence="1">
    <location>
        <begin position="1209"/>
        <end position="1220"/>
    </location>
</feature>
<keyword evidence="2" id="KW-1133">Transmembrane helix</keyword>
<evidence type="ECO:0000259" key="3">
    <source>
        <dbReference type="SMART" id="SM00184"/>
    </source>
</evidence>
<dbReference type="InterPro" id="IPR013083">
    <property type="entry name" value="Znf_RING/FYVE/PHD"/>
</dbReference>
<evidence type="ECO:0000313" key="4">
    <source>
        <dbReference type="EMBL" id="CEL70009.1"/>
    </source>
</evidence>
<feature type="transmembrane region" description="Helical" evidence="2">
    <location>
        <begin position="611"/>
        <end position="630"/>
    </location>
</feature>
<feature type="compositionally biased region" description="Basic and acidic residues" evidence="1">
    <location>
        <begin position="1172"/>
        <end position="1183"/>
    </location>
</feature>
<feature type="region of interest" description="Disordered" evidence="1">
    <location>
        <begin position="718"/>
        <end position="749"/>
    </location>
</feature>
<feature type="compositionally biased region" description="Low complexity" evidence="1">
    <location>
        <begin position="690"/>
        <end position="700"/>
    </location>
</feature>
<gene>
    <name evidence="4" type="ORF">BN1204_057010</name>
</gene>
<feature type="compositionally biased region" description="Polar residues" evidence="1">
    <location>
        <begin position="1312"/>
        <end position="1335"/>
    </location>
</feature>
<protein>
    <recommendedName>
        <fullName evidence="3">RING-type domain-containing protein</fullName>
    </recommendedName>
</protein>
<keyword evidence="2" id="KW-0472">Membrane</keyword>
<dbReference type="Gene3D" id="3.30.40.10">
    <property type="entry name" value="Zinc/RING finger domain, C3HC4 (zinc finger)"/>
    <property type="match status" value="1"/>
</dbReference>
<accession>A0A0F7UIW8</accession>
<feature type="region of interest" description="Disordered" evidence="1">
    <location>
        <begin position="369"/>
        <end position="501"/>
    </location>
</feature>
<dbReference type="EMBL" id="LN714486">
    <property type="protein sequence ID" value="CEL70009.1"/>
    <property type="molecule type" value="Genomic_DNA"/>
</dbReference>
<dbReference type="SMART" id="SM00184">
    <property type="entry name" value="RING"/>
    <property type="match status" value="1"/>
</dbReference>
<feature type="compositionally biased region" description="Basic and acidic residues" evidence="1">
    <location>
        <begin position="1529"/>
        <end position="1547"/>
    </location>
</feature>
<feature type="compositionally biased region" description="Polar residues" evidence="1">
    <location>
        <begin position="32"/>
        <end position="42"/>
    </location>
</feature>
<feature type="region of interest" description="Disordered" evidence="1">
    <location>
        <begin position="762"/>
        <end position="792"/>
    </location>
</feature>
<feature type="compositionally biased region" description="Basic and acidic residues" evidence="1">
    <location>
        <begin position="1275"/>
        <end position="1288"/>
    </location>
</feature>
<dbReference type="Pfam" id="PF13920">
    <property type="entry name" value="zf-C3HC4_3"/>
    <property type="match status" value="1"/>
</dbReference>
<feature type="compositionally biased region" description="Low complexity" evidence="1">
    <location>
        <begin position="401"/>
        <end position="416"/>
    </location>
</feature>
<feature type="region of interest" description="Disordered" evidence="1">
    <location>
        <begin position="1099"/>
        <end position="1424"/>
    </location>
</feature>
<reference evidence="4" key="1">
    <citation type="journal article" date="2015" name="PLoS ONE">
        <title>Comprehensive Evaluation of Toxoplasma gondii VEG and Neospora caninum LIV Genomes with Tachyzoite Stage Transcriptome and Proteome Defines Novel Transcript Features.</title>
        <authorList>
            <person name="Ramaprasad A."/>
            <person name="Mourier T."/>
            <person name="Naeem R."/>
            <person name="Malas T.B."/>
            <person name="Moussa E."/>
            <person name="Panigrahi A."/>
            <person name="Vermont S.J."/>
            <person name="Otto T.D."/>
            <person name="Wastling J."/>
            <person name="Pain A."/>
        </authorList>
    </citation>
    <scope>NUCLEOTIDE SEQUENCE</scope>
    <source>
        <strain evidence="4">Liverpool</strain>
    </source>
</reference>
<name>A0A0F7UIW8_NEOCL</name>
<feature type="compositionally biased region" description="Low complexity" evidence="1">
    <location>
        <begin position="310"/>
        <end position="319"/>
    </location>
</feature>